<accession>A0AA38YFC3</accession>
<evidence type="ECO:0000313" key="1">
    <source>
        <dbReference type="EMBL" id="KAJ9647519.1"/>
    </source>
</evidence>
<comment type="caution">
    <text evidence="1">The sequence shown here is derived from an EMBL/GenBank/DDBJ whole genome shotgun (WGS) entry which is preliminary data.</text>
</comment>
<proteinExistence type="predicted"/>
<dbReference type="EMBL" id="JAPDRN010000001">
    <property type="protein sequence ID" value="KAJ9647519.1"/>
    <property type="molecule type" value="Genomic_DNA"/>
</dbReference>
<evidence type="ECO:0000313" key="2">
    <source>
        <dbReference type="Proteomes" id="UP001172681"/>
    </source>
</evidence>
<dbReference type="AlphaFoldDB" id="A0AA38YFC3"/>
<sequence>MKTSQVFRISAQTKGATFTSRISHGISKPFRAPPSPKWDGKIMKKVAAAAKSSFHRVPLSNSPIPAFKKTTRQSPRLDLERCLEAFQAVVCAQKERVHRIEPGKEAAAAVSPPTSPCPFGRPEIYYSTGLQGGDSVWACPCFRPTPRTTSWGATDHLRRQEAIKEGRPFQWPPLRYPEPEAVSEDERCAYCRGWATPMDIDDPLELLPTHSVGAEDFDYGDPMDLD</sequence>
<keyword evidence="2" id="KW-1185">Reference proteome</keyword>
<protein>
    <submittedName>
        <fullName evidence="1">Uncharacterized protein</fullName>
    </submittedName>
</protein>
<dbReference type="Proteomes" id="UP001172681">
    <property type="component" value="Unassembled WGS sequence"/>
</dbReference>
<name>A0AA38YFC3_9EURO</name>
<gene>
    <name evidence="1" type="ORF">H2204_000148</name>
</gene>
<reference evidence="1" key="1">
    <citation type="submission" date="2022-10" db="EMBL/GenBank/DDBJ databases">
        <title>Culturing micro-colonial fungi from biological soil crusts in the Mojave desert and describing Neophaeococcomyces mojavensis, and introducing the new genera and species Taxawa tesnikishii.</title>
        <authorList>
            <person name="Kurbessoian T."/>
            <person name="Stajich J.E."/>
        </authorList>
    </citation>
    <scope>NUCLEOTIDE SEQUENCE</scope>
    <source>
        <strain evidence="1">TK_35</strain>
    </source>
</reference>
<organism evidence="1 2">
    <name type="scientific">Knufia peltigerae</name>
    <dbReference type="NCBI Taxonomy" id="1002370"/>
    <lineage>
        <taxon>Eukaryota</taxon>
        <taxon>Fungi</taxon>
        <taxon>Dikarya</taxon>
        <taxon>Ascomycota</taxon>
        <taxon>Pezizomycotina</taxon>
        <taxon>Eurotiomycetes</taxon>
        <taxon>Chaetothyriomycetidae</taxon>
        <taxon>Chaetothyriales</taxon>
        <taxon>Trichomeriaceae</taxon>
        <taxon>Knufia</taxon>
    </lineage>
</organism>